<reference evidence="2" key="1">
    <citation type="submission" date="2007-07" db="EMBL/GenBank/DDBJ databases">
        <title>PCAP assembly of the Caenorhabditis remanei genome.</title>
        <authorList>
            <consortium name="The Caenorhabditis remanei Sequencing Consortium"/>
            <person name="Wilson R.K."/>
        </authorList>
    </citation>
    <scope>NUCLEOTIDE SEQUENCE [LARGE SCALE GENOMIC DNA]</scope>
    <source>
        <strain evidence="2">PB4641</strain>
    </source>
</reference>
<dbReference type="eggNOG" id="ENOG502RFNH">
    <property type="taxonomic scope" value="Eukaryota"/>
</dbReference>
<name>E3MZR3_CAERE</name>
<dbReference type="PANTHER" id="PTHR22744">
    <property type="entry name" value="HELIX LOOP HELIX PROTEIN 21-RELATED"/>
    <property type="match status" value="1"/>
</dbReference>
<dbReference type="PANTHER" id="PTHR22744:SF16">
    <property type="entry name" value="BTB DOMAIN-CONTAINING PROTEIN"/>
    <property type="match status" value="1"/>
</dbReference>
<evidence type="ECO:0000259" key="1">
    <source>
        <dbReference type="PROSITE" id="PS50097"/>
    </source>
</evidence>
<dbReference type="Pfam" id="PF00651">
    <property type="entry name" value="BTB"/>
    <property type="match status" value="1"/>
</dbReference>
<dbReference type="Proteomes" id="UP000008281">
    <property type="component" value="Unassembled WGS sequence"/>
</dbReference>
<dbReference type="SMART" id="SM00225">
    <property type="entry name" value="BTB"/>
    <property type="match status" value="1"/>
</dbReference>
<dbReference type="EMBL" id="DS268501">
    <property type="protein sequence ID" value="EFP13005.1"/>
    <property type="molecule type" value="Genomic_DNA"/>
</dbReference>
<dbReference type="InterPro" id="IPR000210">
    <property type="entry name" value="BTB/POZ_dom"/>
</dbReference>
<evidence type="ECO:0000313" key="2">
    <source>
        <dbReference type="EMBL" id="EFP13005.1"/>
    </source>
</evidence>
<dbReference type="InterPro" id="IPR011333">
    <property type="entry name" value="SKP1/BTB/POZ_sf"/>
</dbReference>
<dbReference type="PROSITE" id="PS50097">
    <property type="entry name" value="BTB"/>
    <property type="match status" value="1"/>
</dbReference>
<accession>E3MZR3</accession>
<keyword evidence="3" id="KW-1185">Reference proteome</keyword>
<dbReference type="AlphaFoldDB" id="E3MZR3"/>
<dbReference type="CDD" id="cd18186">
    <property type="entry name" value="BTB_POZ_ZBTB_KLHL-like"/>
    <property type="match status" value="1"/>
</dbReference>
<proteinExistence type="predicted"/>
<protein>
    <recommendedName>
        <fullName evidence="1">BTB domain-containing protein</fullName>
    </recommendedName>
</protein>
<sequence length="305" mass="35134">MAELTDSRPALLFIPYFTVDTAPQTNFLFSIWRCSMIDKLSSACLSWSFNWQELKKLKGIDGLTGYILVTYYDKNTEQPPVRVEVDLTSEHQVIEKVIKNDTSFDDFSAKFEYSLTPHKYPEELSYEEMFEASDKNDAVLVIGDKKLHVNKSVSIVTREGLEQFLSLHSDFFSALFSSNFKEGQMDEVPIKDIFFKDFGLLMSTIYPKNVFPNDSTAEKLLELADRFIMPSVTRQVENHLVTVSQIGNETLMWMADKYGMKMLMEKTISQMDSAEKAKKLKMSNEYGELSNETKARLFERLVQIV</sequence>
<dbReference type="OrthoDB" id="5859785at2759"/>
<dbReference type="InParanoid" id="E3MZR3"/>
<dbReference type="HOGENOM" id="CLU_036654_0_1_1"/>
<dbReference type="STRING" id="31234.E3MZR3"/>
<feature type="domain" description="BTB" evidence="1">
    <location>
        <begin position="136"/>
        <end position="214"/>
    </location>
</feature>
<gene>
    <name evidence="2" type="ORF">CRE_06893</name>
</gene>
<dbReference type="SUPFAM" id="SSF54695">
    <property type="entry name" value="POZ domain"/>
    <property type="match status" value="1"/>
</dbReference>
<dbReference type="Gene3D" id="3.30.710.10">
    <property type="entry name" value="Potassium Channel Kv1.1, Chain A"/>
    <property type="match status" value="1"/>
</dbReference>
<evidence type="ECO:0000313" key="3">
    <source>
        <dbReference type="Proteomes" id="UP000008281"/>
    </source>
</evidence>
<organism evidence="3">
    <name type="scientific">Caenorhabditis remanei</name>
    <name type="common">Caenorhabditis vulgaris</name>
    <dbReference type="NCBI Taxonomy" id="31234"/>
    <lineage>
        <taxon>Eukaryota</taxon>
        <taxon>Metazoa</taxon>
        <taxon>Ecdysozoa</taxon>
        <taxon>Nematoda</taxon>
        <taxon>Chromadorea</taxon>
        <taxon>Rhabditida</taxon>
        <taxon>Rhabditina</taxon>
        <taxon>Rhabditomorpha</taxon>
        <taxon>Rhabditoidea</taxon>
        <taxon>Rhabditidae</taxon>
        <taxon>Peloderinae</taxon>
        <taxon>Caenorhabditis</taxon>
    </lineage>
</organism>